<reference evidence="2 3" key="1">
    <citation type="submission" date="2016-10" db="EMBL/GenBank/DDBJ databases">
        <authorList>
            <person name="de Groot N.N."/>
        </authorList>
    </citation>
    <scope>NUCLEOTIDE SEQUENCE [LARGE SCALE GENOMIC DNA]</scope>
    <source>
        <strain evidence="2 3">DSM 25947</strain>
    </source>
</reference>
<gene>
    <name evidence="2" type="ORF">SAMN05444285_1661</name>
</gene>
<sequence length="488" mass="56951">MTESSKILEILNTSPSVELLRLRNREMIIEFLLNTFSNEQSSISTENIHNQLADFLEYKQIENDDESEINAFDTYEEKAKKYILNWTNKGFLANYPDEQGEVFYELSANSSKAIDWLASLKKEEFIGTESKFNNIFNQLKELVEFTNEDAEKRIELLEEKKLEIEQQIQRIKIGEDVKVFEEFEIVPRFNQLNQSAKELLSDFKEVEDNFKEITKGIYQKHADGSLTKSDILEFTFDALEALKESQQGKSFYAFWSFILNPELQNRWESLTRELYKTLEEKSIPVNDPFLKGMKKHLHGSGQKVYKANDKMAEKLSRIIRESESSKSEATKKIIQEIKKQLVEISKTKKKLKPDISFELETETEINILFERKLTLEQKEEISYTDKPQVANEDITSSNHLNKLFSQSNIDKELLRKRIKSILKEKSQTTLLDVIENYGGLEKGLPELFGYIGIVKEFKHSINLEKTQNVAFDVENKKQIKIPEIILTK</sequence>
<dbReference type="OrthoDB" id="138803at2"/>
<evidence type="ECO:0000256" key="1">
    <source>
        <dbReference type="SAM" id="Coils"/>
    </source>
</evidence>
<organism evidence="2 3">
    <name type="scientific">Draconibacterium orientale</name>
    <dbReference type="NCBI Taxonomy" id="1168034"/>
    <lineage>
        <taxon>Bacteria</taxon>
        <taxon>Pseudomonadati</taxon>
        <taxon>Bacteroidota</taxon>
        <taxon>Bacteroidia</taxon>
        <taxon>Marinilabiliales</taxon>
        <taxon>Prolixibacteraceae</taxon>
        <taxon>Draconibacterium</taxon>
    </lineage>
</organism>
<evidence type="ECO:0000313" key="2">
    <source>
        <dbReference type="EMBL" id="SEU16224.1"/>
    </source>
</evidence>
<evidence type="ECO:0008006" key="4">
    <source>
        <dbReference type="Google" id="ProtNLM"/>
    </source>
</evidence>
<dbReference type="Pfam" id="PF11855">
    <property type="entry name" value="DUF3375"/>
    <property type="match status" value="1"/>
</dbReference>
<dbReference type="Proteomes" id="UP000181981">
    <property type="component" value="Unassembled WGS sequence"/>
</dbReference>
<keyword evidence="1" id="KW-0175">Coiled coil</keyword>
<feature type="coiled-coil region" evidence="1">
    <location>
        <begin position="140"/>
        <end position="209"/>
    </location>
</feature>
<evidence type="ECO:0000313" key="3">
    <source>
        <dbReference type="Proteomes" id="UP000181981"/>
    </source>
</evidence>
<name>A0A1I0K0R7_9BACT</name>
<dbReference type="AlphaFoldDB" id="A0A1I0K0R7"/>
<dbReference type="EMBL" id="FOHT01000066">
    <property type="protein sequence ID" value="SEU16224.1"/>
    <property type="molecule type" value="Genomic_DNA"/>
</dbReference>
<proteinExistence type="predicted"/>
<accession>A0A1I0K0R7</accession>
<dbReference type="InterPro" id="IPR021804">
    <property type="entry name" value="DUF3375"/>
</dbReference>
<protein>
    <recommendedName>
        <fullName evidence="4">DUF3375 domain-containing protein</fullName>
    </recommendedName>
</protein>
<dbReference type="RefSeq" id="WP_038555808.1">
    <property type="nucleotide sequence ID" value="NZ_FOHT01000066.1"/>
</dbReference>